<name>A0A151WM41_9HYME</name>
<keyword evidence="1" id="KW-1133">Transmembrane helix</keyword>
<sequence length="222" mass="24410">MGDLPGTMSISTAFLAICVAALCTILGRPRLEQNRDMKSPVVMRSTLVSRALRINLKHRPISFLLILLTAQISLNVRGTPSCRQAMYKHAEAIASFARPFRFLPSCTCLNNVLALSTIVFAVPKPSKDAAPVPGPIIVDKSAPLRSGFSGPPTRDGSTPDFSLLNVLHSDPTSITLLIHKKYMNVSNLLKIYLYTCICDCFTYLPQLIHILNKSDLLPYNLL</sequence>
<reference evidence="2 3" key="1">
    <citation type="submission" date="2015-09" db="EMBL/GenBank/DDBJ databases">
        <title>Trachymyrmex zeteki WGS genome.</title>
        <authorList>
            <person name="Nygaard S."/>
            <person name="Hu H."/>
            <person name="Boomsma J."/>
            <person name="Zhang G."/>
        </authorList>
    </citation>
    <scope>NUCLEOTIDE SEQUENCE [LARGE SCALE GENOMIC DNA]</scope>
    <source>
        <strain evidence="2">Tzet28-1</strain>
        <tissue evidence="2">Whole body</tissue>
    </source>
</reference>
<dbReference type="AlphaFoldDB" id="A0A151WM41"/>
<proteinExistence type="predicted"/>
<feature type="transmembrane region" description="Helical" evidence="1">
    <location>
        <begin position="191"/>
        <end position="211"/>
    </location>
</feature>
<keyword evidence="1" id="KW-0812">Transmembrane</keyword>
<evidence type="ECO:0000313" key="3">
    <source>
        <dbReference type="Proteomes" id="UP000075809"/>
    </source>
</evidence>
<dbReference type="Proteomes" id="UP000075809">
    <property type="component" value="Unassembled WGS sequence"/>
</dbReference>
<keyword evidence="1" id="KW-0472">Membrane</keyword>
<evidence type="ECO:0000256" key="1">
    <source>
        <dbReference type="SAM" id="Phobius"/>
    </source>
</evidence>
<accession>A0A151WM41</accession>
<protein>
    <submittedName>
        <fullName evidence="2">Uncharacterized protein</fullName>
    </submittedName>
</protein>
<organism evidence="2 3">
    <name type="scientific">Mycetomoellerius zeteki</name>
    <dbReference type="NCBI Taxonomy" id="64791"/>
    <lineage>
        <taxon>Eukaryota</taxon>
        <taxon>Metazoa</taxon>
        <taxon>Ecdysozoa</taxon>
        <taxon>Arthropoda</taxon>
        <taxon>Hexapoda</taxon>
        <taxon>Insecta</taxon>
        <taxon>Pterygota</taxon>
        <taxon>Neoptera</taxon>
        <taxon>Endopterygota</taxon>
        <taxon>Hymenoptera</taxon>
        <taxon>Apocrita</taxon>
        <taxon>Aculeata</taxon>
        <taxon>Formicoidea</taxon>
        <taxon>Formicidae</taxon>
        <taxon>Myrmicinae</taxon>
        <taxon>Mycetomoellerius</taxon>
    </lineage>
</organism>
<dbReference type="EMBL" id="KQ982959">
    <property type="protein sequence ID" value="KYQ48765.1"/>
    <property type="molecule type" value="Genomic_DNA"/>
</dbReference>
<keyword evidence="3" id="KW-1185">Reference proteome</keyword>
<feature type="transmembrane region" description="Helical" evidence="1">
    <location>
        <begin position="6"/>
        <end position="27"/>
    </location>
</feature>
<evidence type="ECO:0000313" key="2">
    <source>
        <dbReference type="EMBL" id="KYQ48765.1"/>
    </source>
</evidence>
<gene>
    <name evidence="2" type="ORF">ALC60_12271</name>
</gene>